<comment type="caution">
    <text evidence="4">The sequence shown here is derived from an EMBL/GenBank/DDBJ whole genome shotgun (WGS) entry which is preliminary data.</text>
</comment>
<proteinExistence type="predicted"/>
<dbReference type="EMBL" id="CAJNOV010007570">
    <property type="protein sequence ID" value="CAF1290003.1"/>
    <property type="molecule type" value="Genomic_DNA"/>
</dbReference>
<name>A0A815CUX4_9BILA</name>
<gene>
    <name evidence="4" type="ORF">CJN711_LOCUS16398</name>
</gene>
<dbReference type="PANTHER" id="PTHR10696:SF56">
    <property type="entry name" value="TAUD_TFDA-LIKE DOMAIN-CONTAINING PROTEIN"/>
    <property type="match status" value="1"/>
</dbReference>
<dbReference type="SUPFAM" id="SSF51197">
    <property type="entry name" value="Clavaminate synthase-like"/>
    <property type="match status" value="1"/>
</dbReference>
<dbReference type="AlphaFoldDB" id="A0A815CUX4"/>
<evidence type="ECO:0000256" key="2">
    <source>
        <dbReference type="ARBA" id="ARBA00023194"/>
    </source>
</evidence>
<dbReference type="Gene3D" id="3.60.130.10">
    <property type="entry name" value="Clavaminate synthase-like"/>
    <property type="match status" value="1"/>
</dbReference>
<dbReference type="InterPro" id="IPR003819">
    <property type="entry name" value="TauD/TfdA-like"/>
</dbReference>
<evidence type="ECO:0000313" key="4">
    <source>
        <dbReference type="EMBL" id="CAF1290003.1"/>
    </source>
</evidence>
<keyword evidence="1" id="KW-0560">Oxidoreductase</keyword>
<dbReference type="GO" id="GO:0017000">
    <property type="term" value="P:antibiotic biosynthetic process"/>
    <property type="evidence" value="ECO:0007669"/>
    <property type="project" value="UniProtKB-KW"/>
</dbReference>
<protein>
    <recommendedName>
        <fullName evidence="3">TauD/TfdA-like domain-containing protein</fullName>
    </recommendedName>
</protein>
<dbReference type="InterPro" id="IPR042098">
    <property type="entry name" value="TauD-like_sf"/>
</dbReference>
<evidence type="ECO:0000313" key="5">
    <source>
        <dbReference type="Proteomes" id="UP000663855"/>
    </source>
</evidence>
<keyword evidence="2" id="KW-0045">Antibiotic biosynthesis</keyword>
<feature type="domain" description="TauD/TfdA-like" evidence="3">
    <location>
        <begin position="23"/>
        <end position="251"/>
    </location>
</feature>
<accession>A0A815CUX4</accession>
<dbReference type="InterPro" id="IPR050411">
    <property type="entry name" value="AlphaKG_dependent_hydroxylases"/>
</dbReference>
<dbReference type="PANTHER" id="PTHR10696">
    <property type="entry name" value="GAMMA-BUTYROBETAINE HYDROXYLASE-RELATED"/>
    <property type="match status" value="1"/>
</dbReference>
<organism evidence="4 5">
    <name type="scientific">Rotaria magnacalcarata</name>
    <dbReference type="NCBI Taxonomy" id="392030"/>
    <lineage>
        <taxon>Eukaryota</taxon>
        <taxon>Metazoa</taxon>
        <taxon>Spiralia</taxon>
        <taxon>Gnathifera</taxon>
        <taxon>Rotifera</taxon>
        <taxon>Eurotatoria</taxon>
        <taxon>Bdelloidea</taxon>
        <taxon>Philodinida</taxon>
        <taxon>Philodinidae</taxon>
        <taxon>Rotaria</taxon>
    </lineage>
</organism>
<evidence type="ECO:0000256" key="1">
    <source>
        <dbReference type="ARBA" id="ARBA00023002"/>
    </source>
</evidence>
<reference evidence="4" key="1">
    <citation type="submission" date="2021-02" db="EMBL/GenBank/DDBJ databases">
        <authorList>
            <person name="Nowell W R."/>
        </authorList>
    </citation>
    <scope>NUCLEOTIDE SEQUENCE</scope>
</reference>
<dbReference type="GO" id="GO:0016491">
    <property type="term" value="F:oxidoreductase activity"/>
    <property type="evidence" value="ECO:0007669"/>
    <property type="project" value="UniProtKB-KW"/>
</dbReference>
<dbReference type="Proteomes" id="UP000663855">
    <property type="component" value="Unassembled WGS sequence"/>
</dbReference>
<sequence>MHILWLQWRGISELKNLFNQIHENLLHGSGICVVKNVPIDDDNVSYLSIAKSFGGELLRDSRMPSRSLEADTVIYRVEEDPLNTDPYAHSATNAHFPLHTDCAHFLYPAEVVMLLCVQPSTNDDDGKTILTDVDDILTMLTEQQISELASSRFTWWQGTNKQVRVPILNKSDDGRWRIRFNQATLMREMNASDFAKSPVLQSLIEVLETIELNPSNSISLTTNDVLIVHNQRVLHGRTAFTSNTSRLLKRIRVKVNDL</sequence>
<evidence type="ECO:0000259" key="3">
    <source>
        <dbReference type="Pfam" id="PF02668"/>
    </source>
</evidence>
<dbReference type="Pfam" id="PF02668">
    <property type="entry name" value="TauD"/>
    <property type="match status" value="1"/>
</dbReference>